<gene>
    <name evidence="2" type="ORF">CRE_05070</name>
</gene>
<evidence type="ECO:0000313" key="2">
    <source>
        <dbReference type="EMBL" id="EFP12797.1"/>
    </source>
</evidence>
<feature type="domain" description="Helitron helicase-like" evidence="1">
    <location>
        <begin position="101"/>
        <end position="182"/>
    </location>
</feature>
<dbReference type="OrthoDB" id="10055660at2759"/>
<accession>E3MZ16</accession>
<name>E3MZ16_CAERE</name>
<protein>
    <recommendedName>
        <fullName evidence="1">Helitron helicase-like domain-containing protein</fullName>
    </recommendedName>
</protein>
<reference evidence="2" key="1">
    <citation type="submission" date="2007-07" db="EMBL/GenBank/DDBJ databases">
        <title>PCAP assembly of the Caenorhabditis remanei genome.</title>
        <authorList>
            <consortium name="The Caenorhabditis remanei Sequencing Consortium"/>
            <person name="Wilson R.K."/>
        </authorList>
    </citation>
    <scope>NUCLEOTIDE SEQUENCE [LARGE SCALE GENOMIC DNA]</scope>
    <source>
        <strain evidence="2">PB4641</strain>
    </source>
</reference>
<evidence type="ECO:0000313" key="3">
    <source>
        <dbReference type="Proteomes" id="UP000008281"/>
    </source>
</evidence>
<dbReference type="STRING" id="31234.E3MZ16"/>
<dbReference type="EMBL" id="DS268499">
    <property type="protein sequence ID" value="EFP12797.1"/>
    <property type="molecule type" value="Genomic_DNA"/>
</dbReference>
<dbReference type="Pfam" id="PF14214">
    <property type="entry name" value="Helitron_like_N"/>
    <property type="match status" value="1"/>
</dbReference>
<proteinExistence type="predicted"/>
<dbReference type="HOGENOM" id="CLU_880658_0_0_1"/>
<keyword evidence="3" id="KW-1185">Reference proteome</keyword>
<dbReference type="eggNOG" id="KOG0987">
    <property type="taxonomic scope" value="Eukaryota"/>
</dbReference>
<dbReference type="Proteomes" id="UP000008281">
    <property type="component" value="Unassembled WGS sequence"/>
</dbReference>
<organism evidence="3">
    <name type="scientific">Caenorhabditis remanei</name>
    <name type="common">Caenorhabditis vulgaris</name>
    <dbReference type="NCBI Taxonomy" id="31234"/>
    <lineage>
        <taxon>Eukaryota</taxon>
        <taxon>Metazoa</taxon>
        <taxon>Ecdysozoa</taxon>
        <taxon>Nematoda</taxon>
        <taxon>Chromadorea</taxon>
        <taxon>Rhabditida</taxon>
        <taxon>Rhabditina</taxon>
        <taxon>Rhabditomorpha</taxon>
        <taxon>Rhabditoidea</taxon>
        <taxon>Rhabditidae</taxon>
        <taxon>Peloderinae</taxon>
        <taxon>Caenorhabditis</taxon>
    </lineage>
</organism>
<dbReference type="AlphaFoldDB" id="E3MZ16"/>
<dbReference type="InterPro" id="IPR025476">
    <property type="entry name" value="Helitron_helicase-like"/>
</dbReference>
<dbReference type="InParanoid" id="E3MZ16"/>
<evidence type="ECO:0000259" key="1">
    <source>
        <dbReference type="Pfam" id="PF14214"/>
    </source>
</evidence>
<sequence length="316" mass="36648">MYPMVDRTNAAVDIPFVSATHSVQKTSESYEKKNRRTIDGTDNYDDFDPDSFQNIDIDQEEDLAASEIDTVEMFYEDEHDAEPSALGRKNDGVKVQNVGQREFQRECKRLGVTWAEGIPTPVNTVFRAKFEILLKDVIGLKKKNFSRKGKQSNLKGMFGKLLWWVYSVEFQQRGMHHVHMLLSLKEHITNAAQVDKMILAEFPELPLSSDPDYEEVCCFLTFLNSLYNYFQKLCYYELVKSLMVHFPCRDDPTAYCKDGAKSHWNKCTKGFTNKFSDSTVLTDNQYPDYKRTKSNQFTMYWNGKEIKAGSDCFTIY</sequence>